<dbReference type="Gene3D" id="1.20.1330.10">
    <property type="entry name" value="f41 fragment of flagellin, N-terminal domain"/>
    <property type="match status" value="1"/>
</dbReference>
<dbReference type="PRINTS" id="PR00207">
    <property type="entry name" value="FLAGELLIN"/>
</dbReference>
<name>A0A1I4GKE4_9RHOB</name>
<evidence type="ECO:0000313" key="7">
    <source>
        <dbReference type="Proteomes" id="UP000199550"/>
    </source>
</evidence>
<dbReference type="STRING" id="195913.SAMN04488004_11328"/>
<dbReference type="PANTHER" id="PTHR42792:SF2">
    <property type="entry name" value="FLAGELLIN"/>
    <property type="match status" value="1"/>
</dbReference>
<organism evidence="6 7">
    <name type="scientific">Loktanella salsilacus</name>
    <dbReference type="NCBI Taxonomy" id="195913"/>
    <lineage>
        <taxon>Bacteria</taxon>
        <taxon>Pseudomonadati</taxon>
        <taxon>Pseudomonadota</taxon>
        <taxon>Alphaproteobacteria</taxon>
        <taxon>Rhodobacterales</taxon>
        <taxon>Roseobacteraceae</taxon>
        <taxon>Loktanella</taxon>
    </lineage>
</organism>
<feature type="domain" description="Flagellin N-terminal" evidence="4">
    <location>
        <begin position="4"/>
        <end position="136"/>
    </location>
</feature>
<dbReference type="RefSeq" id="WP_090189980.1">
    <property type="nucleotide sequence ID" value="NZ_CAXYBM010000006.1"/>
</dbReference>
<comment type="subcellular location">
    <subcellularLocation>
        <location evidence="3">Secreted</location>
    </subcellularLocation>
    <subcellularLocation>
        <location evidence="3">Bacterial flagellum</location>
    </subcellularLocation>
</comment>
<evidence type="ECO:0000256" key="1">
    <source>
        <dbReference type="ARBA" id="ARBA00005709"/>
    </source>
</evidence>
<dbReference type="GeneID" id="97892901"/>
<dbReference type="EMBL" id="FOTF01000013">
    <property type="protein sequence ID" value="SFL29960.1"/>
    <property type="molecule type" value="Genomic_DNA"/>
</dbReference>
<dbReference type="InterPro" id="IPR001029">
    <property type="entry name" value="Flagellin_N"/>
</dbReference>
<evidence type="ECO:0000259" key="5">
    <source>
        <dbReference type="Pfam" id="PF00700"/>
    </source>
</evidence>
<dbReference type="PANTHER" id="PTHR42792">
    <property type="entry name" value="FLAGELLIN"/>
    <property type="match status" value="1"/>
</dbReference>
<keyword evidence="6" id="KW-0282">Flagellum</keyword>
<comment type="similarity">
    <text evidence="1 3">Belongs to the bacterial flagellin family.</text>
</comment>
<dbReference type="InterPro" id="IPR001492">
    <property type="entry name" value="Flagellin"/>
</dbReference>
<dbReference type="AlphaFoldDB" id="A0A1I4GKE4"/>
<dbReference type="SUPFAM" id="SSF64518">
    <property type="entry name" value="Phase 1 flagellin"/>
    <property type="match status" value="1"/>
</dbReference>
<comment type="function">
    <text evidence="3">Flagellin is the subunit protein which polymerizes to form the filaments of bacterial flagella.</text>
</comment>
<evidence type="ECO:0000259" key="4">
    <source>
        <dbReference type="Pfam" id="PF00669"/>
    </source>
</evidence>
<evidence type="ECO:0000256" key="3">
    <source>
        <dbReference type="RuleBase" id="RU362073"/>
    </source>
</evidence>
<dbReference type="Pfam" id="PF00700">
    <property type="entry name" value="Flagellin_C"/>
    <property type="match status" value="1"/>
</dbReference>
<keyword evidence="6" id="KW-0969">Cilium</keyword>
<sequence>MSSILTNNSAMNALTTLRNVNSNLNDTQTRISTGMKVNSAKDNASYFSISETMKSESGMNKAVGEGLTLSKNSVATARLGAETLVDLAQQFVDRVAFAQTEGVNKADIQKELESLSAQMSNAVKQSSFNGQNLISDAGNGSTATSARTVVSGVSRNGATLETTNINFTTTNLETVVTGPGAAASDDSFANIDVSDATTTMAAKLTAANAFLTAATGAATDLGIAEKQIETQQDFLSNLTDRLDSGVGSMVDADMEEEAARLQSLQVQQQLSTQSLSIANQAPQNILSLFR</sequence>
<dbReference type="Proteomes" id="UP000199550">
    <property type="component" value="Unassembled WGS sequence"/>
</dbReference>
<proteinExistence type="inferred from homology"/>
<keyword evidence="3" id="KW-0964">Secreted</keyword>
<reference evidence="6 7" key="1">
    <citation type="submission" date="2016-10" db="EMBL/GenBank/DDBJ databases">
        <authorList>
            <person name="de Groot N.N."/>
        </authorList>
    </citation>
    <scope>NUCLEOTIDE SEQUENCE [LARGE SCALE GENOMIC DNA]</scope>
    <source>
        <strain evidence="6 7">DSM 16199</strain>
    </source>
</reference>
<dbReference type="GO" id="GO:0009288">
    <property type="term" value="C:bacterial-type flagellum"/>
    <property type="evidence" value="ECO:0007669"/>
    <property type="project" value="UniProtKB-SubCell"/>
</dbReference>
<dbReference type="GO" id="GO:0005198">
    <property type="term" value="F:structural molecule activity"/>
    <property type="evidence" value="ECO:0007669"/>
    <property type="project" value="UniProtKB-UniRule"/>
</dbReference>
<dbReference type="GO" id="GO:0005576">
    <property type="term" value="C:extracellular region"/>
    <property type="evidence" value="ECO:0007669"/>
    <property type="project" value="UniProtKB-SubCell"/>
</dbReference>
<dbReference type="InterPro" id="IPR046358">
    <property type="entry name" value="Flagellin_C"/>
</dbReference>
<evidence type="ECO:0000313" key="6">
    <source>
        <dbReference type="EMBL" id="SFL29960.1"/>
    </source>
</evidence>
<keyword evidence="6" id="KW-0966">Cell projection</keyword>
<feature type="domain" description="Flagellin C-terminal" evidence="5">
    <location>
        <begin position="207"/>
        <end position="289"/>
    </location>
</feature>
<keyword evidence="7" id="KW-1185">Reference proteome</keyword>
<keyword evidence="2 3" id="KW-0975">Bacterial flagellum</keyword>
<accession>A0A1I4GKE4</accession>
<evidence type="ECO:0000256" key="2">
    <source>
        <dbReference type="ARBA" id="ARBA00023143"/>
    </source>
</evidence>
<dbReference type="Pfam" id="PF00669">
    <property type="entry name" value="Flagellin_N"/>
    <property type="match status" value="1"/>
</dbReference>
<protein>
    <recommendedName>
        <fullName evidence="3">Flagellin</fullName>
    </recommendedName>
</protein>
<gene>
    <name evidence="6" type="ORF">SAMN04488004_11328</name>
</gene>
<dbReference type="OrthoDB" id="8328560at2"/>